<dbReference type="InterPro" id="IPR005850">
    <property type="entry name" value="GalP_Utransf_C"/>
</dbReference>
<dbReference type="InterPro" id="IPR023425">
    <property type="entry name" value="GalP_uridyl_Trfase_II_CS"/>
</dbReference>
<gene>
    <name evidence="10 13" type="primary">galT</name>
    <name evidence="13" type="ORF">H9742_08800</name>
</gene>
<sequence length="501" mass="57335">MIQTYIKKLVSYGVQTGLVPQEDVIFTTNRLLELFGLDELEDSDTDVTMREDELEEVLSGMLDYAFEKGLMAENSIVYRDLFDTKIMSMLMPRPSEVIRRFTELYENVSPQAATDYYYKLSRDSDYIRRYRICKDQKWVTSTKYGDLDITINLSKPEKDPKAIAAAKNARQSGYPKCLLCKENEGYAGRVNHPARQNHRIIPVTINNSQWGFQYSPYVYYNEHCIVFNSQHVPMKIDHAAFCKLFDFVKQFPHYFVGSNADLPIVGGSILSHDHFQGGRYEFAMAKAPVERSFTVAGYEDVKAGIVNWPMSVIRLSAADTDRIIALADVILEKWRSYTDETAFIFAETEGEPHNTITPIARKRGELYELDLVLRNNITTEEHPLGVYHPHAKLHHIKKENIGLIEVMGLAVLPARLKEEMALLKEAILTGADLRADQVLAKHADWVEEFKPKYEQIDASNIDQIIQEEIGLVFMEVLEDAGVYKRTPEGQEAFDRFVTSLS</sequence>
<dbReference type="Pfam" id="PF01087">
    <property type="entry name" value="GalP_UDP_transf"/>
    <property type="match status" value="1"/>
</dbReference>
<dbReference type="PANTHER" id="PTHR39191:SF1">
    <property type="entry name" value="DUF4922 DOMAIN-CONTAINING PROTEIN"/>
    <property type="match status" value="1"/>
</dbReference>
<dbReference type="EMBL" id="DXGH01000049">
    <property type="protein sequence ID" value="HIW81599.1"/>
    <property type="molecule type" value="Genomic_DNA"/>
</dbReference>
<evidence type="ECO:0000256" key="3">
    <source>
        <dbReference type="ARBA" id="ARBA00004947"/>
    </source>
</evidence>
<comment type="subcellular location">
    <subcellularLocation>
        <location evidence="2 10">Cytoplasm</location>
    </subcellularLocation>
</comment>
<dbReference type="InterPro" id="IPR000766">
    <property type="entry name" value="GalP_uridyl_Trfase_II"/>
</dbReference>
<dbReference type="EC" id="2.7.7.12" evidence="10"/>
<dbReference type="HAMAP" id="MF_00571">
    <property type="entry name" value="GalP_UDP_trans"/>
    <property type="match status" value="1"/>
</dbReference>
<dbReference type="Pfam" id="PF02744">
    <property type="entry name" value="GalP_UDP_tr_C"/>
    <property type="match status" value="1"/>
</dbReference>
<dbReference type="GO" id="GO:0005737">
    <property type="term" value="C:cytoplasm"/>
    <property type="evidence" value="ECO:0007669"/>
    <property type="project" value="UniProtKB-SubCell"/>
</dbReference>
<evidence type="ECO:0000313" key="14">
    <source>
        <dbReference type="Proteomes" id="UP000824265"/>
    </source>
</evidence>
<evidence type="ECO:0000256" key="4">
    <source>
        <dbReference type="ARBA" id="ARBA00008706"/>
    </source>
</evidence>
<keyword evidence="5 10" id="KW-0963">Cytoplasm</keyword>
<reference evidence="13" key="2">
    <citation type="submission" date="2021-04" db="EMBL/GenBank/DDBJ databases">
        <authorList>
            <person name="Gilroy R."/>
        </authorList>
    </citation>
    <scope>NUCLEOTIDE SEQUENCE</scope>
    <source>
        <strain evidence="13">CHK195-6426</strain>
    </source>
</reference>
<keyword evidence="6 10" id="KW-0808">Transferase</keyword>
<organism evidence="13 14">
    <name type="scientific">Candidatus Acetatifactor stercoripullorum</name>
    <dbReference type="NCBI Taxonomy" id="2838414"/>
    <lineage>
        <taxon>Bacteria</taxon>
        <taxon>Bacillati</taxon>
        <taxon>Bacillota</taxon>
        <taxon>Clostridia</taxon>
        <taxon>Lachnospirales</taxon>
        <taxon>Lachnospiraceae</taxon>
        <taxon>Acetatifactor</taxon>
    </lineage>
</organism>
<dbReference type="PANTHER" id="PTHR39191">
    <property type="entry name" value="GALACTOSE-1-PHOSPHATE URIDYLYLTRANSFERASE"/>
    <property type="match status" value="1"/>
</dbReference>
<evidence type="ECO:0000259" key="12">
    <source>
        <dbReference type="Pfam" id="PF02744"/>
    </source>
</evidence>
<accession>A0A9D1UBB6</accession>
<comment type="catalytic activity">
    <reaction evidence="1 10">
        <text>alpha-D-galactose 1-phosphate + UDP-alpha-D-glucose = alpha-D-glucose 1-phosphate + UDP-alpha-D-galactose</text>
        <dbReference type="Rhea" id="RHEA:13989"/>
        <dbReference type="ChEBI" id="CHEBI:58336"/>
        <dbReference type="ChEBI" id="CHEBI:58601"/>
        <dbReference type="ChEBI" id="CHEBI:58885"/>
        <dbReference type="ChEBI" id="CHEBI:66914"/>
        <dbReference type="EC" id="2.7.7.12"/>
    </reaction>
</comment>
<dbReference type="AlphaFoldDB" id="A0A9D1UBB6"/>
<comment type="caution">
    <text evidence="13">The sequence shown here is derived from an EMBL/GenBank/DDBJ whole genome shotgun (WGS) entry which is preliminary data.</text>
</comment>
<protein>
    <recommendedName>
        <fullName evidence="10">Galactose-1-phosphate uridylyltransferase</fullName>
        <shortName evidence="10">Gal-1-P uridylyltransferase</shortName>
        <ecNumber evidence="10">2.7.7.12</ecNumber>
    </recommendedName>
    <alternativeName>
        <fullName evidence="10">UDP-glucose--hexose-1-phosphate uridylyltransferase</fullName>
    </alternativeName>
</protein>
<dbReference type="PROSITE" id="PS01163">
    <property type="entry name" value="GAL_P_UDP_TRANSF_II"/>
    <property type="match status" value="1"/>
</dbReference>
<evidence type="ECO:0000256" key="9">
    <source>
        <dbReference type="ARBA" id="ARBA00023277"/>
    </source>
</evidence>
<dbReference type="NCBIfam" id="NF003629">
    <property type="entry name" value="PRK05270.1-2"/>
    <property type="match status" value="1"/>
</dbReference>
<name>A0A9D1UBB6_9FIRM</name>
<evidence type="ECO:0000256" key="1">
    <source>
        <dbReference type="ARBA" id="ARBA00001107"/>
    </source>
</evidence>
<evidence type="ECO:0000256" key="7">
    <source>
        <dbReference type="ARBA" id="ARBA00022695"/>
    </source>
</evidence>
<reference evidence="13" key="1">
    <citation type="journal article" date="2021" name="PeerJ">
        <title>Extensive microbial diversity within the chicken gut microbiome revealed by metagenomics and culture.</title>
        <authorList>
            <person name="Gilroy R."/>
            <person name="Ravi A."/>
            <person name="Getino M."/>
            <person name="Pursley I."/>
            <person name="Horton D.L."/>
            <person name="Alikhan N.F."/>
            <person name="Baker D."/>
            <person name="Gharbi K."/>
            <person name="Hall N."/>
            <person name="Watson M."/>
            <person name="Adriaenssens E.M."/>
            <person name="Foster-Nyarko E."/>
            <person name="Jarju S."/>
            <person name="Secka A."/>
            <person name="Antonio M."/>
            <person name="Oren A."/>
            <person name="Chaudhuri R.R."/>
            <person name="La Ragione R."/>
            <person name="Hildebrand F."/>
            <person name="Pallen M.J."/>
        </authorList>
    </citation>
    <scope>NUCLEOTIDE SEQUENCE</scope>
    <source>
        <strain evidence="13">CHK195-6426</strain>
    </source>
</reference>
<keyword evidence="8 10" id="KW-0299">Galactose metabolism</keyword>
<dbReference type="InterPro" id="IPR005849">
    <property type="entry name" value="GalP_Utransf_N"/>
</dbReference>
<evidence type="ECO:0000256" key="5">
    <source>
        <dbReference type="ARBA" id="ARBA00022490"/>
    </source>
</evidence>
<dbReference type="Proteomes" id="UP000824265">
    <property type="component" value="Unassembled WGS sequence"/>
</dbReference>
<dbReference type="PIRSF" id="PIRSF006005">
    <property type="entry name" value="GalT_BS"/>
    <property type="match status" value="1"/>
</dbReference>
<evidence type="ECO:0000256" key="2">
    <source>
        <dbReference type="ARBA" id="ARBA00004496"/>
    </source>
</evidence>
<feature type="domain" description="Galactose-1-phosphate uridyl transferase C-terminal" evidence="12">
    <location>
        <begin position="249"/>
        <end position="429"/>
    </location>
</feature>
<proteinExistence type="inferred from homology"/>
<keyword evidence="9 10" id="KW-0119">Carbohydrate metabolism</keyword>
<dbReference type="NCBIfam" id="TIGR01239">
    <property type="entry name" value="galT_2"/>
    <property type="match status" value="1"/>
</dbReference>
<feature type="domain" description="Galactose-1-phosphate uridyl transferase N-terminal" evidence="11">
    <location>
        <begin position="22"/>
        <end position="233"/>
    </location>
</feature>
<evidence type="ECO:0000313" key="13">
    <source>
        <dbReference type="EMBL" id="HIW81599.1"/>
    </source>
</evidence>
<keyword evidence="7 10" id="KW-0548">Nucleotidyltransferase</keyword>
<comment type="pathway">
    <text evidence="3 10">Carbohydrate metabolism; galactose metabolism.</text>
</comment>
<comment type="similarity">
    <text evidence="4 10">Belongs to the galactose-1-phosphate uridylyltransferase type 2 family.</text>
</comment>
<evidence type="ECO:0000256" key="8">
    <source>
        <dbReference type="ARBA" id="ARBA00023144"/>
    </source>
</evidence>
<dbReference type="GO" id="GO:0008108">
    <property type="term" value="F:UDP-glucose:hexose-1-phosphate uridylyltransferase activity"/>
    <property type="evidence" value="ECO:0007669"/>
    <property type="project" value="UniProtKB-UniRule"/>
</dbReference>
<evidence type="ECO:0000256" key="6">
    <source>
        <dbReference type="ARBA" id="ARBA00022679"/>
    </source>
</evidence>
<dbReference type="GO" id="GO:0006012">
    <property type="term" value="P:galactose metabolic process"/>
    <property type="evidence" value="ECO:0007669"/>
    <property type="project" value="UniProtKB-UniRule"/>
</dbReference>
<evidence type="ECO:0000259" key="11">
    <source>
        <dbReference type="Pfam" id="PF01087"/>
    </source>
</evidence>
<evidence type="ECO:0000256" key="10">
    <source>
        <dbReference type="HAMAP-Rule" id="MF_00571"/>
    </source>
</evidence>